<evidence type="ECO:0000313" key="1">
    <source>
        <dbReference type="EMBL" id="WUQ10917.1"/>
    </source>
</evidence>
<sequence>MPEAVTAPSTASAPAGGEPDVAGLHQLCRDLAEAADAVREASRHASELALGTRLPLAALGASGRARTALRTLLRTLRDPKGLGWAADGRGVARAGRLAGVLTSRESLAVSLAVTGLKARIRAAAVAHPELLSDPDTAHVLRAVEQDRQREAVRTFKRIIGSQGAERAFALLAPSFADILAWNALTDENPFNDEAGWEIATGRTLTAAEPVMGVSSRIWALLDRGPGRAEPKPPEPALLERLDTSGTIGGYLRNIGTVGTGGTLLVQRVSGPDQVTRYVVQLAGMAADGVRNESPQDLLGAIHAVARPSTPYSRATARALRMVVPTGTEIALIGHSLGGITAMNLAGDREFCALYRVTHVVAIGSPIDGKRPADPATRVCSLINEHDVVPSLEGRSSVSPYALPAQFTEFTWTDDTHAFPLCHAAERYEHNLRFDVPEASAHVDAELTRFRGRVTDTRLFQLYDR</sequence>
<evidence type="ECO:0000313" key="2">
    <source>
        <dbReference type="Proteomes" id="UP001432039"/>
    </source>
</evidence>
<dbReference type="Proteomes" id="UP001432039">
    <property type="component" value="Chromosome"/>
</dbReference>
<gene>
    <name evidence="1" type="ORF">OG517_05475</name>
</gene>
<protein>
    <recommendedName>
        <fullName evidence="3">Fungal lipase-like domain-containing protein</fullName>
    </recommendedName>
</protein>
<dbReference type="Gene3D" id="3.40.50.1820">
    <property type="entry name" value="alpha/beta hydrolase"/>
    <property type="match status" value="1"/>
</dbReference>
<keyword evidence="2" id="KW-1185">Reference proteome</keyword>
<dbReference type="EMBL" id="CP108090">
    <property type="protein sequence ID" value="WUQ10917.1"/>
    <property type="molecule type" value="Genomic_DNA"/>
</dbReference>
<evidence type="ECO:0008006" key="3">
    <source>
        <dbReference type="Google" id="ProtNLM"/>
    </source>
</evidence>
<name>A0ABZ1T7P6_STRVG</name>
<dbReference type="InterPro" id="IPR029058">
    <property type="entry name" value="AB_hydrolase_fold"/>
</dbReference>
<reference evidence="1" key="1">
    <citation type="submission" date="2022-10" db="EMBL/GenBank/DDBJ databases">
        <title>The complete genomes of actinobacterial strains from the NBC collection.</title>
        <authorList>
            <person name="Joergensen T.S."/>
            <person name="Alvarez Arevalo M."/>
            <person name="Sterndorff E.B."/>
            <person name="Faurdal D."/>
            <person name="Vuksanovic O."/>
            <person name="Mourched A.-S."/>
            <person name="Charusanti P."/>
            <person name="Shaw S."/>
            <person name="Blin K."/>
            <person name="Weber T."/>
        </authorList>
    </citation>
    <scope>NUCLEOTIDE SEQUENCE</scope>
    <source>
        <strain evidence="1">NBC_00248</strain>
    </source>
</reference>
<proteinExistence type="predicted"/>
<dbReference type="SUPFAM" id="SSF53474">
    <property type="entry name" value="alpha/beta-Hydrolases"/>
    <property type="match status" value="1"/>
</dbReference>
<accession>A0ABZ1T7P6</accession>
<dbReference type="RefSeq" id="WP_328960442.1">
    <property type="nucleotide sequence ID" value="NZ_CP108090.1"/>
</dbReference>
<organism evidence="1 2">
    <name type="scientific">Streptomyces virginiae</name>
    <name type="common">Streptomyces cinnamonensis</name>
    <dbReference type="NCBI Taxonomy" id="1961"/>
    <lineage>
        <taxon>Bacteria</taxon>
        <taxon>Bacillati</taxon>
        <taxon>Actinomycetota</taxon>
        <taxon>Actinomycetes</taxon>
        <taxon>Kitasatosporales</taxon>
        <taxon>Streptomycetaceae</taxon>
        <taxon>Streptomyces</taxon>
    </lineage>
</organism>